<evidence type="ECO:0000313" key="4">
    <source>
        <dbReference type="Proteomes" id="UP001314635"/>
    </source>
</evidence>
<dbReference type="PROSITE" id="PS50830">
    <property type="entry name" value="TNASE_3"/>
    <property type="match status" value="1"/>
</dbReference>
<proteinExistence type="predicted"/>
<reference evidence="4" key="1">
    <citation type="journal article" date="2021" name="ISME J.">
        <title>Evolutionary origin and ecological implication of a unique nif island in free-living Bradyrhizobium lineages.</title>
        <authorList>
            <person name="Tao J."/>
        </authorList>
    </citation>
    <scope>NUCLEOTIDE SEQUENCE [LARGE SCALE GENOMIC DNA]</scope>
    <source>
        <strain evidence="4">SZCCT0094</strain>
    </source>
</reference>
<name>A0ABS5G8V5_9BRAD</name>
<feature type="signal peptide" evidence="1">
    <location>
        <begin position="1"/>
        <end position="23"/>
    </location>
</feature>
<dbReference type="PANTHER" id="PTHR12302:SF26">
    <property type="entry name" value="BLR1266 PROTEIN"/>
    <property type="match status" value="1"/>
</dbReference>
<keyword evidence="4" id="KW-1185">Reference proteome</keyword>
<dbReference type="EMBL" id="JAFCLK010000015">
    <property type="protein sequence ID" value="MBR1137590.1"/>
    <property type="molecule type" value="Genomic_DNA"/>
</dbReference>
<dbReference type="Proteomes" id="UP001314635">
    <property type="component" value="Unassembled WGS sequence"/>
</dbReference>
<evidence type="ECO:0000313" key="3">
    <source>
        <dbReference type="EMBL" id="MBR1137590.1"/>
    </source>
</evidence>
<dbReference type="InterPro" id="IPR016071">
    <property type="entry name" value="Staphylococal_nuclease_OB-fold"/>
</dbReference>
<dbReference type="SMART" id="SM00318">
    <property type="entry name" value="SNc"/>
    <property type="match status" value="1"/>
</dbReference>
<organism evidence="3 4">
    <name type="scientific">Bradyrhizobium denitrificans</name>
    <dbReference type="NCBI Taxonomy" id="2734912"/>
    <lineage>
        <taxon>Bacteria</taxon>
        <taxon>Pseudomonadati</taxon>
        <taxon>Pseudomonadota</taxon>
        <taxon>Alphaproteobacteria</taxon>
        <taxon>Hyphomicrobiales</taxon>
        <taxon>Nitrobacteraceae</taxon>
        <taxon>Bradyrhizobium</taxon>
    </lineage>
</organism>
<dbReference type="InterPro" id="IPR035437">
    <property type="entry name" value="SNase_OB-fold_sf"/>
</dbReference>
<gene>
    <name evidence="3" type="ORF">JQ619_17620</name>
</gene>
<dbReference type="Pfam" id="PF00565">
    <property type="entry name" value="SNase"/>
    <property type="match status" value="1"/>
</dbReference>
<comment type="caution">
    <text evidence="3">The sequence shown here is derived from an EMBL/GenBank/DDBJ whole genome shotgun (WGS) entry which is preliminary data.</text>
</comment>
<feature type="chain" id="PRO_5045678325" evidence="1">
    <location>
        <begin position="24"/>
        <end position="177"/>
    </location>
</feature>
<accession>A0ABS5G8V5</accession>
<evidence type="ECO:0000256" key="1">
    <source>
        <dbReference type="SAM" id="SignalP"/>
    </source>
</evidence>
<evidence type="ECO:0000259" key="2">
    <source>
        <dbReference type="PROSITE" id="PS50830"/>
    </source>
</evidence>
<dbReference type="SUPFAM" id="SSF50199">
    <property type="entry name" value="Staphylococcal nuclease"/>
    <property type="match status" value="1"/>
</dbReference>
<feature type="domain" description="TNase-like" evidence="2">
    <location>
        <begin position="32"/>
        <end position="148"/>
    </location>
</feature>
<dbReference type="Gene3D" id="2.40.50.90">
    <property type="match status" value="1"/>
</dbReference>
<protein>
    <submittedName>
        <fullName evidence="3">Thermonuclease family protein</fullName>
    </submittedName>
</protein>
<dbReference type="PANTHER" id="PTHR12302">
    <property type="entry name" value="EBNA2 BINDING PROTEIN P100"/>
    <property type="match status" value="1"/>
</dbReference>
<sequence>MLRYSLLFVCGALLLAAAPSAVARDLVGRGSIVDGDTLDLHDQRIRLWGIDAPESAQLCRGRDRKPYRCGALAANTLDAFTRGKTIRCMPVDGDRYGRVVARCAAGGVDLGQFMVSRGLALEEPQYSHGHYAADQVAARRAGRGVWSGRFVEPSLYRSCMHAAGTRSVCSEGATGWR</sequence>
<keyword evidence="1" id="KW-0732">Signal</keyword>